<evidence type="ECO:0000259" key="3">
    <source>
        <dbReference type="PROSITE" id="PS51480"/>
    </source>
</evidence>
<evidence type="ECO:0000313" key="5">
    <source>
        <dbReference type="Proteomes" id="UP000450000"/>
    </source>
</evidence>
<dbReference type="NCBIfam" id="TIGR02365">
    <property type="entry name" value="dha_L_ycgS"/>
    <property type="match status" value="1"/>
</dbReference>
<dbReference type="AlphaFoldDB" id="A0A6N7KRT0"/>
<dbReference type="OrthoDB" id="9800291at2"/>
<evidence type="ECO:0000256" key="1">
    <source>
        <dbReference type="ARBA" id="ARBA00022679"/>
    </source>
</evidence>
<dbReference type="InterPro" id="IPR012737">
    <property type="entry name" value="DhaK_L_YcgS"/>
</dbReference>
<feature type="domain" description="DhaL" evidence="3">
    <location>
        <begin position="11"/>
        <end position="209"/>
    </location>
</feature>
<dbReference type="PANTHER" id="PTHR28629:SF4">
    <property type="entry name" value="TRIOKINASE_FMN CYCLASE"/>
    <property type="match status" value="1"/>
</dbReference>
<keyword evidence="1" id="KW-0808">Transferase</keyword>
<dbReference type="SMART" id="SM01120">
    <property type="entry name" value="Dak2"/>
    <property type="match status" value="1"/>
</dbReference>
<dbReference type="InterPro" id="IPR004007">
    <property type="entry name" value="DhaL_dom"/>
</dbReference>
<gene>
    <name evidence="4" type="primary">dhaL</name>
    <name evidence="4" type="ORF">F7Q99_19180</name>
</gene>
<dbReference type="PANTHER" id="PTHR28629">
    <property type="entry name" value="TRIOKINASE/FMN CYCLASE"/>
    <property type="match status" value="1"/>
</dbReference>
<comment type="caution">
    <text evidence="4">The sequence shown here is derived from an EMBL/GenBank/DDBJ whole genome shotgun (WGS) entry which is preliminary data.</text>
</comment>
<keyword evidence="5" id="KW-1185">Reference proteome</keyword>
<dbReference type="GO" id="GO:0019563">
    <property type="term" value="P:glycerol catabolic process"/>
    <property type="evidence" value="ECO:0007669"/>
    <property type="project" value="TreeGrafter"/>
</dbReference>
<organism evidence="4 5">
    <name type="scientific">Streptomyces kaniharaensis</name>
    <dbReference type="NCBI Taxonomy" id="212423"/>
    <lineage>
        <taxon>Bacteria</taxon>
        <taxon>Bacillati</taxon>
        <taxon>Actinomycetota</taxon>
        <taxon>Actinomycetes</taxon>
        <taxon>Kitasatosporales</taxon>
        <taxon>Streptomycetaceae</taxon>
        <taxon>Streptomyces</taxon>
    </lineage>
</organism>
<dbReference type="PROSITE" id="PS51480">
    <property type="entry name" value="DHAL"/>
    <property type="match status" value="1"/>
</dbReference>
<evidence type="ECO:0000256" key="2">
    <source>
        <dbReference type="ARBA" id="ARBA00022777"/>
    </source>
</evidence>
<reference evidence="4 5" key="1">
    <citation type="submission" date="2019-09" db="EMBL/GenBank/DDBJ databases">
        <title>Genome Sequences of Streptomyces kaniharaensis ATCC 21070.</title>
        <authorList>
            <person name="Zhu W."/>
            <person name="De Crecy-Lagard V."/>
            <person name="Richards N.G."/>
        </authorList>
    </citation>
    <scope>NUCLEOTIDE SEQUENCE [LARGE SCALE GENOMIC DNA]</scope>
    <source>
        <strain evidence="4 5">SF-557</strain>
    </source>
</reference>
<dbReference type="GO" id="GO:0004371">
    <property type="term" value="F:glycerone kinase activity"/>
    <property type="evidence" value="ECO:0007669"/>
    <property type="project" value="InterPro"/>
</dbReference>
<dbReference type="Pfam" id="PF02734">
    <property type="entry name" value="Dak2"/>
    <property type="match status" value="1"/>
</dbReference>
<dbReference type="FunFam" id="1.25.40.340:FF:000002">
    <property type="entry name" value="Dihydroxyacetone kinase, L subunit"/>
    <property type="match status" value="1"/>
</dbReference>
<protein>
    <submittedName>
        <fullName evidence="4">Dihydroxyacetone kinase subunit L</fullName>
    </submittedName>
</protein>
<keyword evidence="2 4" id="KW-0418">Kinase</keyword>
<dbReference type="Gene3D" id="1.25.40.340">
    <property type="match status" value="1"/>
</dbReference>
<name>A0A6N7KRT0_9ACTN</name>
<proteinExistence type="predicted"/>
<accession>A0A6N7KRT0</accession>
<dbReference type="InterPro" id="IPR036117">
    <property type="entry name" value="DhaL_dom_sf"/>
</dbReference>
<dbReference type="GO" id="GO:0005829">
    <property type="term" value="C:cytosol"/>
    <property type="evidence" value="ECO:0007669"/>
    <property type="project" value="TreeGrafter"/>
</dbReference>
<dbReference type="SUPFAM" id="SSF101473">
    <property type="entry name" value="DhaL-like"/>
    <property type="match status" value="1"/>
</dbReference>
<dbReference type="InterPro" id="IPR050861">
    <property type="entry name" value="Dihydroxyacetone_Kinase"/>
</dbReference>
<dbReference type="RefSeq" id="WP_153463053.1">
    <property type="nucleotide sequence ID" value="NZ_WBOF01000001.1"/>
</dbReference>
<dbReference type="Proteomes" id="UP000450000">
    <property type="component" value="Unassembled WGS sequence"/>
</dbReference>
<sequence>MDFDTPLFDTPLAEAWVRAIAAAVEKEEGRLTELDSAIGDGDHGSNLRRGFAAALTALDGLRPAGPGAVLSKAGTTLISKVGGASGPLYGKAFRAIGAALPGPAGPADLADALAAGLDAVRTLGRAEPGDKTIVDAYTPAVAAFRACAAAGAALPEAAGAAADAAEQGARDTIPLRARKGRASYLGERSIGHQDPGATSTALLFRTLAEVAAG</sequence>
<dbReference type="EMBL" id="WBOF01000001">
    <property type="protein sequence ID" value="MQS14332.1"/>
    <property type="molecule type" value="Genomic_DNA"/>
</dbReference>
<evidence type="ECO:0000313" key="4">
    <source>
        <dbReference type="EMBL" id="MQS14332.1"/>
    </source>
</evidence>